<keyword evidence="2" id="KW-0472">Membrane</keyword>
<dbReference type="Proteomes" id="UP001194469">
    <property type="component" value="Unassembled WGS sequence"/>
</dbReference>
<dbReference type="PANTHER" id="PTHR21666">
    <property type="entry name" value="PEPTIDASE-RELATED"/>
    <property type="match status" value="1"/>
</dbReference>
<comment type="caution">
    <text evidence="4">The sequence shown here is derived from an EMBL/GenBank/DDBJ whole genome shotgun (WGS) entry which is preliminary data.</text>
</comment>
<proteinExistence type="predicted"/>
<protein>
    <submittedName>
        <fullName evidence="4">M23 family metallopeptidase</fullName>
    </submittedName>
</protein>
<keyword evidence="2" id="KW-1133">Transmembrane helix</keyword>
<dbReference type="CDD" id="cd12797">
    <property type="entry name" value="M23_peptidase"/>
    <property type="match status" value="1"/>
</dbReference>
<keyword evidence="1" id="KW-0732">Signal</keyword>
<reference evidence="4 5" key="1">
    <citation type="submission" date="2019-08" db="EMBL/GenBank/DDBJ databases">
        <authorList>
            <person name="Luo N."/>
        </authorList>
    </citation>
    <scope>NUCLEOTIDE SEQUENCE [LARGE SCALE GENOMIC DNA]</scope>
    <source>
        <strain evidence="4 5">NCIMB 9442</strain>
    </source>
</reference>
<dbReference type="PANTHER" id="PTHR21666:SF289">
    <property type="entry name" value="L-ALA--D-GLU ENDOPEPTIDASE"/>
    <property type="match status" value="1"/>
</dbReference>
<feature type="transmembrane region" description="Helical" evidence="2">
    <location>
        <begin position="7"/>
        <end position="28"/>
    </location>
</feature>
<dbReference type="InterPro" id="IPR050570">
    <property type="entry name" value="Cell_wall_metabolism_enzyme"/>
</dbReference>
<name>A0ABS0IZZ8_9BACT</name>
<evidence type="ECO:0000259" key="3">
    <source>
        <dbReference type="Pfam" id="PF01551"/>
    </source>
</evidence>
<dbReference type="Pfam" id="PF01551">
    <property type="entry name" value="Peptidase_M23"/>
    <property type="match status" value="1"/>
</dbReference>
<feature type="domain" description="M23ase beta-sheet core" evidence="3">
    <location>
        <begin position="324"/>
        <end position="418"/>
    </location>
</feature>
<dbReference type="InterPro" id="IPR011055">
    <property type="entry name" value="Dup_hybrid_motif"/>
</dbReference>
<dbReference type="Gene3D" id="2.70.70.10">
    <property type="entry name" value="Glucose Permease (Domain IIA)"/>
    <property type="match status" value="1"/>
</dbReference>
<dbReference type="InterPro" id="IPR016047">
    <property type="entry name" value="M23ase_b-sheet_dom"/>
</dbReference>
<sequence length="436" mass="47475">MTAAKNLSIVIVFAALLGLLGIGGFMLFQDMEGPEVILTPDTGRASPHQDLTLTLRDKKSGVRSVTVTVKKNSHSLVVLDSAFADGRREQRVTFNLKDAGLKDGAFDLEVRATDTSLAGFGKGNTTTRVYPMRLDTQPPRVSVKSMPPYVRRGGTGSILYSINEDVERTGVKVGDLYFPGFKQPSGDYLCFFAFPHYLAVAQYAPEITAVDLSGNAMASRLVIRPLDRVFRHDNINISESFLASKMPEFEQDVPGELSPLERFLKVNNELRASNEQKLLEIGKDTAPAMLWHGAFLQLPNSATRAGFADNRSYLHNGQKVDNQTHLGLDFASLAMAEVPASNSGRVVFTGHLGIYGNLVVIDHGLGLQTLYSHLSEISANVGQQVKKGDIIGKTGTTGMAGGDHLHFGVTIGGVQVQPLEWLDPHWIEDNVTARLK</sequence>
<dbReference type="EMBL" id="VRYY01000033">
    <property type="protein sequence ID" value="MBG3875763.1"/>
    <property type="molecule type" value="Genomic_DNA"/>
</dbReference>
<evidence type="ECO:0000256" key="2">
    <source>
        <dbReference type="SAM" id="Phobius"/>
    </source>
</evidence>
<organism evidence="4 5">
    <name type="scientific">Nitratidesulfovibrio oxamicus</name>
    <dbReference type="NCBI Taxonomy" id="32016"/>
    <lineage>
        <taxon>Bacteria</taxon>
        <taxon>Pseudomonadati</taxon>
        <taxon>Thermodesulfobacteriota</taxon>
        <taxon>Desulfovibrionia</taxon>
        <taxon>Desulfovibrionales</taxon>
        <taxon>Desulfovibrionaceae</taxon>
        <taxon>Nitratidesulfovibrio</taxon>
    </lineage>
</organism>
<dbReference type="RefSeq" id="WP_196608019.1">
    <property type="nucleotide sequence ID" value="NZ_VRYY01000033.1"/>
</dbReference>
<evidence type="ECO:0000313" key="5">
    <source>
        <dbReference type="Proteomes" id="UP001194469"/>
    </source>
</evidence>
<evidence type="ECO:0000313" key="4">
    <source>
        <dbReference type="EMBL" id="MBG3875763.1"/>
    </source>
</evidence>
<keyword evidence="2" id="KW-0812">Transmembrane</keyword>
<evidence type="ECO:0000256" key="1">
    <source>
        <dbReference type="ARBA" id="ARBA00022729"/>
    </source>
</evidence>
<dbReference type="SUPFAM" id="SSF51261">
    <property type="entry name" value="Duplicated hybrid motif"/>
    <property type="match status" value="1"/>
</dbReference>
<gene>
    <name evidence="4" type="ORF">FVW20_01665</name>
</gene>
<accession>A0ABS0IZZ8</accession>
<keyword evidence="5" id="KW-1185">Reference proteome</keyword>